<evidence type="ECO:0000313" key="1">
    <source>
        <dbReference type="EMBL" id="ACL96904.2"/>
    </source>
</evidence>
<reference evidence="1 2" key="1">
    <citation type="journal article" date="2010" name="J. Bacteriol.">
        <title>The genetic basis of laboratory adaptation in Caulobacter crescentus.</title>
        <authorList>
            <person name="Marks M.E."/>
            <person name="Castro-Rojas C.M."/>
            <person name="Teiling C."/>
            <person name="Du L."/>
            <person name="Kapatral V."/>
            <person name="Walunas T.L."/>
            <person name="Crosson S."/>
        </authorList>
    </citation>
    <scope>NUCLEOTIDE SEQUENCE [LARGE SCALE GENOMIC DNA]</scope>
    <source>
        <strain evidence="2">NA1000 / CB15N</strain>
    </source>
</reference>
<gene>
    <name evidence="1" type="ordered locus">CCNA_03439</name>
</gene>
<accession>A0A0H3CDA0</accession>
<dbReference type="GeneID" id="7332436"/>
<evidence type="ECO:0000313" key="2">
    <source>
        <dbReference type="Proteomes" id="UP000001364"/>
    </source>
</evidence>
<dbReference type="KEGG" id="ccs:CCNA_03439"/>
<organism evidence="1 2">
    <name type="scientific">Caulobacter vibrioides (strain NA1000 / CB15N)</name>
    <name type="common">Caulobacter crescentus</name>
    <dbReference type="NCBI Taxonomy" id="565050"/>
    <lineage>
        <taxon>Bacteria</taxon>
        <taxon>Pseudomonadati</taxon>
        <taxon>Pseudomonadota</taxon>
        <taxon>Alphaproteobacteria</taxon>
        <taxon>Caulobacterales</taxon>
        <taxon>Caulobacteraceae</taxon>
        <taxon>Caulobacter</taxon>
    </lineage>
</organism>
<name>A0A0H3CDA0_CAUVN</name>
<dbReference type="EMBL" id="CP001340">
    <property type="protein sequence ID" value="ACL96904.2"/>
    <property type="molecule type" value="Genomic_DNA"/>
</dbReference>
<dbReference type="RefSeq" id="YP_002518812.2">
    <property type="nucleotide sequence ID" value="NC_011916.1"/>
</dbReference>
<dbReference type="HOGENOM" id="CLU_3267513_0_0_5"/>
<dbReference type="AlphaFoldDB" id="A0A0H3CDA0"/>
<proteinExistence type="predicted"/>
<protein>
    <submittedName>
        <fullName evidence="1">Uncharacterized protein</fullName>
    </submittedName>
</protein>
<dbReference type="RefSeq" id="WP_024265941.1">
    <property type="nucleotide sequence ID" value="NC_011916.1"/>
</dbReference>
<dbReference type="OrthoDB" id="7191085at2"/>
<keyword evidence="2" id="KW-1185">Reference proteome</keyword>
<dbReference type="Proteomes" id="UP000001364">
    <property type="component" value="Chromosome"/>
</dbReference>
<sequence>MRIFQPIMLVCAVAMSFVGALGIPGCARAIGECLRDRAEPA</sequence>
<dbReference type="PATRIC" id="fig|565050.3.peg.3353"/>